<evidence type="ECO:0000256" key="1">
    <source>
        <dbReference type="SAM" id="Phobius"/>
    </source>
</evidence>
<feature type="transmembrane region" description="Helical" evidence="1">
    <location>
        <begin position="107"/>
        <end position="133"/>
    </location>
</feature>
<accession>A0ABY5DMJ8</accession>
<dbReference type="EMBL" id="CP092900">
    <property type="protein sequence ID" value="UTC24820.1"/>
    <property type="molecule type" value="Genomic_DNA"/>
</dbReference>
<dbReference type="Proteomes" id="UP001055955">
    <property type="component" value="Chromosome"/>
</dbReference>
<organism evidence="2 3">
    <name type="scientific">Candidatus Comchoanobacter bicostacola</name>
    <dbReference type="NCBI Taxonomy" id="2919598"/>
    <lineage>
        <taxon>Bacteria</taxon>
        <taxon>Pseudomonadati</taxon>
        <taxon>Pseudomonadota</taxon>
        <taxon>Gammaproteobacteria</taxon>
        <taxon>Candidatus Comchoanobacterales</taxon>
        <taxon>Candidatus Comchoanobacteraceae</taxon>
        <taxon>Candidatus Comchoanobacter</taxon>
    </lineage>
</organism>
<feature type="transmembrane region" description="Helical" evidence="1">
    <location>
        <begin position="185"/>
        <end position="203"/>
    </location>
</feature>
<protein>
    <submittedName>
        <fullName evidence="2">Uncharacterized protein</fullName>
    </submittedName>
</protein>
<dbReference type="RefSeq" id="WP_258568609.1">
    <property type="nucleotide sequence ID" value="NZ_CP092900.1"/>
</dbReference>
<name>A0ABY5DMJ8_9GAMM</name>
<feature type="transmembrane region" description="Helical" evidence="1">
    <location>
        <begin position="36"/>
        <end position="56"/>
    </location>
</feature>
<feature type="transmembrane region" description="Helical" evidence="1">
    <location>
        <begin position="62"/>
        <end position="81"/>
    </location>
</feature>
<evidence type="ECO:0000313" key="2">
    <source>
        <dbReference type="EMBL" id="UTC24820.1"/>
    </source>
</evidence>
<keyword evidence="1" id="KW-1133">Transmembrane helix</keyword>
<reference evidence="2 3" key="1">
    <citation type="journal article" date="2022" name="Nat. Microbiol.">
        <title>The microbiome of a bacterivorous marine choanoflagellate contains a resource-demanding obligate bacterial associate.</title>
        <authorList>
            <person name="Needham D.M."/>
            <person name="Poirier C."/>
            <person name="Bachy C."/>
            <person name="George E.E."/>
            <person name="Wilken S."/>
            <person name="Yung C.C.M."/>
            <person name="Limardo A.J."/>
            <person name="Morando M."/>
            <person name="Sudek L."/>
            <person name="Malmstrom R.R."/>
            <person name="Keeling P.J."/>
            <person name="Santoro A.E."/>
            <person name="Worden A.Z."/>
        </authorList>
    </citation>
    <scope>NUCLEOTIDE SEQUENCE [LARGE SCALE GENOMIC DNA]</scope>
    <source>
        <strain evidence="2 3">Comchoano-1</strain>
    </source>
</reference>
<keyword evidence="1" id="KW-0472">Membrane</keyword>
<gene>
    <name evidence="2" type="ORF">MMH89_01465</name>
</gene>
<keyword evidence="1" id="KW-0812">Transmembrane</keyword>
<evidence type="ECO:0000313" key="3">
    <source>
        <dbReference type="Proteomes" id="UP001055955"/>
    </source>
</evidence>
<feature type="transmembrane region" description="Helical" evidence="1">
    <location>
        <begin position="139"/>
        <end position="158"/>
    </location>
</feature>
<proteinExistence type="predicted"/>
<sequence length="307" mass="34497">MDRNKEPSIQNTTSGDVKDISPRLPVFDKASSAIRVLLPSIIMGFGIATWIARFFFIPTSLITISTGFIIAIPTIFIKVYYEHSQYKKLSSKLHQSQNNSKISNSHLLLLSFILFSSFLTDFLGFISLFQVLATTVFPISYLITNGKILISAFIYAGYVHSHHRFENRYEFYKTLSSVVTKKRKVNFKPLIIASVIYMGTNIIMALIQIAPIVTVCLLSITTLISALFSKEFLKVSYAVYTSYLLHNSMKCMHSIILSNIGAFNINPSVFSVLPPLFSAAIVIQLTTVFTRDQELRDYVNNTKAASP</sequence>
<keyword evidence="3" id="KW-1185">Reference proteome</keyword>